<dbReference type="Gene3D" id="3.30.160.60">
    <property type="entry name" value="Classic Zinc Finger"/>
    <property type="match status" value="2"/>
</dbReference>
<keyword evidence="6" id="KW-0539">Nucleus</keyword>
<keyword evidence="9" id="KW-1185">Reference proteome</keyword>
<gene>
    <name evidence="8" type="ORF">EJB05_22352</name>
</gene>
<dbReference type="Gramene" id="TVU30717">
    <property type="protein sequence ID" value="TVU30717"/>
    <property type="gene ID" value="EJB05_22352"/>
</dbReference>
<keyword evidence="2" id="KW-0479">Metal-binding</keyword>
<feature type="non-terminal residue" evidence="8">
    <location>
        <position position="1"/>
    </location>
</feature>
<name>A0A5J9V5P6_9POAL</name>
<accession>A0A5J9V5P6</accession>
<dbReference type="GO" id="GO:0008270">
    <property type="term" value="F:zinc ion binding"/>
    <property type="evidence" value="ECO:0007669"/>
    <property type="project" value="UniProtKB-KW"/>
</dbReference>
<evidence type="ECO:0000256" key="1">
    <source>
        <dbReference type="ARBA" id="ARBA00004123"/>
    </source>
</evidence>
<dbReference type="GO" id="GO:0003676">
    <property type="term" value="F:nucleic acid binding"/>
    <property type="evidence" value="ECO:0007669"/>
    <property type="project" value="InterPro"/>
</dbReference>
<evidence type="ECO:0000256" key="4">
    <source>
        <dbReference type="ARBA" id="ARBA00022771"/>
    </source>
</evidence>
<evidence type="ECO:0000313" key="8">
    <source>
        <dbReference type="EMBL" id="TVU30717.1"/>
    </source>
</evidence>
<evidence type="ECO:0000259" key="7">
    <source>
        <dbReference type="SMART" id="SM00451"/>
    </source>
</evidence>
<feature type="domain" description="U1-type" evidence="7">
    <location>
        <begin position="304"/>
        <end position="338"/>
    </location>
</feature>
<keyword evidence="4" id="KW-0863">Zinc-finger</keyword>
<dbReference type="InterPro" id="IPR003604">
    <property type="entry name" value="Matrin/U1-like-C_Znf_C2H2"/>
</dbReference>
<evidence type="ECO:0000256" key="3">
    <source>
        <dbReference type="ARBA" id="ARBA00022737"/>
    </source>
</evidence>
<dbReference type="OrthoDB" id="434647at2759"/>
<dbReference type="EMBL" id="RWGY01000011">
    <property type="protein sequence ID" value="TVU30717.1"/>
    <property type="molecule type" value="Genomic_DNA"/>
</dbReference>
<feature type="domain" description="U1-type" evidence="7">
    <location>
        <begin position="206"/>
        <end position="240"/>
    </location>
</feature>
<evidence type="ECO:0000256" key="2">
    <source>
        <dbReference type="ARBA" id="ARBA00022723"/>
    </source>
</evidence>
<reference evidence="8 9" key="1">
    <citation type="journal article" date="2019" name="Sci. Rep.">
        <title>A high-quality genome of Eragrostis curvula grass provides insights into Poaceae evolution and supports new strategies to enhance forage quality.</title>
        <authorList>
            <person name="Carballo J."/>
            <person name="Santos B.A.C.M."/>
            <person name="Zappacosta D."/>
            <person name="Garbus I."/>
            <person name="Selva J.P."/>
            <person name="Gallo C.A."/>
            <person name="Diaz A."/>
            <person name="Albertini E."/>
            <person name="Caccamo M."/>
            <person name="Echenique V."/>
        </authorList>
    </citation>
    <scope>NUCLEOTIDE SEQUENCE [LARGE SCALE GENOMIC DNA]</scope>
    <source>
        <strain evidence="9">cv. Victoria</strain>
        <tissue evidence="8">Leaf</tissue>
    </source>
</reference>
<comment type="caution">
    <text evidence="8">The sequence shown here is derived from an EMBL/GenBank/DDBJ whole genome shotgun (WGS) entry which is preliminary data.</text>
</comment>
<comment type="subcellular location">
    <subcellularLocation>
        <location evidence="1">Nucleus</location>
    </subcellularLocation>
</comment>
<dbReference type="Proteomes" id="UP000324897">
    <property type="component" value="Chromosome 1"/>
</dbReference>
<dbReference type="Pfam" id="PF12874">
    <property type="entry name" value="zf-met"/>
    <property type="match status" value="2"/>
</dbReference>
<dbReference type="GO" id="GO:0005634">
    <property type="term" value="C:nucleus"/>
    <property type="evidence" value="ECO:0007669"/>
    <property type="project" value="UniProtKB-SubCell"/>
</dbReference>
<dbReference type="InterPro" id="IPR051868">
    <property type="entry name" value="ZN346_ZMAT4"/>
</dbReference>
<evidence type="ECO:0000313" key="9">
    <source>
        <dbReference type="Proteomes" id="UP000324897"/>
    </source>
</evidence>
<protein>
    <recommendedName>
        <fullName evidence="7">U1-type domain-containing protein</fullName>
    </recommendedName>
</protein>
<sequence>MEYAAAASHASAAAPAADPHHAHYPHPYAGYPYPYDPYYQPAPATDASATGVVAGSSSYYYPVAAAAPASTAASYEAYSAYHHYYAAPAGAAGAAAGGAGLAGYYFTAGGEASHQAAACAVDAAGCYGGDREGRGEALRIRSPTLCPVLLDLSTYNVAAAARASNGMAQPVSTPAMHHAQWNAHFGHPLPKNVLRKNIKKKPKVAQQPAPCEVCKIQCDTLEVLMLHKQGKKHKKNLEKLQDSITPKPIKPPSNTIGPTVAPSAVANGTVPTVQPKKKKCSSAATPEDLEVKKRRVLEAGADQGEVKICNVCNVVVNSQKVYEFHIAGQKHKAMVQKQQAIQFVA</sequence>
<organism evidence="8 9">
    <name type="scientific">Eragrostis curvula</name>
    <name type="common">weeping love grass</name>
    <dbReference type="NCBI Taxonomy" id="38414"/>
    <lineage>
        <taxon>Eukaryota</taxon>
        <taxon>Viridiplantae</taxon>
        <taxon>Streptophyta</taxon>
        <taxon>Embryophyta</taxon>
        <taxon>Tracheophyta</taxon>
        <taxon>Spermatophyta</taxon>
        <taxon>Magnoliopsida</taxon>
        <taxon>Liliopsida</taxon>
        <taxon>Poales</taxon>
        <taxon>Poaceae</taxon>
        <taxon>PACMAD clade</taxon>
        <taxon>Chloridoideae</taxon>
        <taxon>Eragrostideae</taxon>
        <taxon>Eragrostidinae</taxon>
        <taxon>Eragrostis</taxon>
    </lineage>
</organism>
<keyword evidence="3" id="KW-0677">Repeat</keyword>
<dbReference type="InterPro" id="IPR013087">
    <property type="entry name" value="Znf_C2H2_type"/>
</dbReference>
<dbReference type="InterPro" id="IPR036236">
    <property type="entry name" value="Znf_C2H2_sf"/>
</dbReference>
<proteinExistence type="predicted"/>
<dbReference type="PANTHER" id="PTHR46144">
    <property type="entry name" value="ZINC FINGER PROTEIN 385B-LIKE"/>
    <property type="match status" value="1"/>
</dbReference>
<evidence type="ECO:0000256" key="6">
    <source>
        <dbReference type="ARBA" id="ARBA00023242"/>
    </source>
</evidence>
<keyword evidence="5" id="KW-0862">Zinc</keyword>
<evidence type="ECO:0000256" key="5">
    <source>
        <dbReference type="ARBA" id="ARBA00022833"/>
    </source>
</evidence>
<dbReference type="SUPFAM" id="SSF57667">
    <property type="entry name" value="beta-beta-alpha zinc fingers"/>
    <property type="match status" value="2"/>
</dbReference>
<dbReference type="SMART" id="SM00451">
    <property type="entry name" value="ZnF_U1"/>
    <property type="match status" value="2"/>
</dbReference>
<dbReference type="AlphaFoldDB" id="A0A5J9V5P6"/>
<dbReference type="PANTHER" id="PTHR46144:SF6">
    <property type="entry name" value="C2H2-TYPE DOMAIN-CONTAINING PROTEIN"/>
    <property type="match status" value="1"/>
</dbReference>